<dbReference type="OrthoDB" id="259598at2759"/>
<evidence type="ECO:0000256" key="1">
    <source>
        <dbReference type="ARBA" id="ARBA00004114"/>
    </source>
</evidence>
<evidence type="ECO:0000256" key="5">
    <source>
        <dbReference type="ARBA" id="ARBA00022490"/>
    </source>
</evidence>
<dbReference type="GO" id="GO:0000922">
    <property type="term" value="C:spindle pole"/>
    <property type="evidence" value="ECO:0007669"/>
    <property type="project" value="UniProtKB-SubCell"/>
</dbReference>
<dbReference type="EMBL" id="JAACNH010000001">
    <property type="protein sequence ID" value="KAG8453815.1"/>
    <property type="molecule type" value="Genomic_DNA"/>
</dbReference>
<evidence type="ECO:0000256" key="10">
    <source>
        <dbReference type="SAM" id="MobiDB-lite"/>
    </source>
</evidence>
<feature type="domain" description="Centrosomal CEP44" evidence="11">
    <location>
        <begin position="5"/>
        <end position="129"/>
    </location>
</feature>
<dbReference type="GO" id="GO:0005813">
    <property type="term" value="C:centrosome"/>
    <property type="evidence" value="ECO:0007669"/>
    <property type="project" value="TreeGrafter"/>
</dbReference>
<evidence type="ECO:0000256" key="2">
    <source>
        <dbReference type="ARBA" id="ARBA00004214"/>
    </source>
</evidence>
<evidence type="ECO:0000256" key="3">
    <source>
        <dbReference type="ARBA" id="ARBA00004647"/>
    </source>
</evidence>
<comment type="caution">
    <text evidence="12">The sequence shown here is derived from an EMBL/GenBank/DDBJ whole genome shotgun (WGS) entry which is preliminary data.</text>
</comment>
<evidence type="ECO:0000256" key="8">
    <source>
        <dbReference type="ARBA" id="ARBA00046235"/>
    </source>
</evidence>
<keyword evidence="6 9" id="KW-0175">Coiled coil</keyword>
<sequence length="378" mass="42894">MATGDVKGSIRKLEQRLRMLNYPRDVDYAGLVKGDPSATLPIISYTFTCYSTYITEVLVSLDVELTTKSDLRFIDAVYKVLRDVFNYKPVLTKQQFLQCAFSERKIQIICDIIDAVVKKHKEISSKNKVKSLPLRNIASTNGNLEIFYPEEESIQPSVKTEMLLKKKTLVERHAGSDFHLQSLCCGSLLAEDRVEDAPSSILKEESLFEPMAEKTNSEHVDLMKMQIAECQEKLQRLESLEERIQSLERSMKGKIIIDEADWNNILSRVFLLETERLLQSKKSDFSSEFITISEECTSSRMANGVTSDLKSKADIPESRHQSSGYSSLLSADTSPIAFDISYGSLTENPKETTKQRMERITKMMEETTKLLKCTSNSS</sequence>
<dbReference type="Proteomes" id="UP000812440">
    <property type="component" value="Chromosome 1"/>
</dbReference>
<accession>A0A8T2K8I9</accession>
<evidence type="ECO:0000313" key="12">
    <source>
        <dbReference type="EMBL" id="KAG8453815.1"/>
    </source>
</evidence>
<feature type="compositionally biased region" description="Basic and acidic residues" evidence="10">
    <location>
        <begin position="309"/>
        <end position="320"/>
    </location>
</feature>
<comment type="function">
    <text evidence="8">Centriole-enriched microtubule-binding protein involved in centriole biogenesis. In collaboration with CEP295 and POC1B, is required for the centriole-to-centrosome conversion by ensuring the formation of bona fide centriole wall. Functions as a linker component that maintains centrosome cohesion. Associates with CROCC and regulates its stability and localization to the centrosome.</text>
</comment>
<evidence type="ECO:0000313" key="13">
    <source>
        <dbReference type="Proteomes" id="UP000812440"/>
    </source>
</evidence>
<dbReference type="GO" id="GO:0010457">
    <property type="term" value="P:centriole-centriole cohesion"/>
    <property type="evidence" value="ECO:0007669"/>
    <property type="project" value="TreeGrafter"/>
</dbReference>
<dbReference type="GO" id="GO:0007099">
    <property type="term" value="P:centriole replication"/>
    <property type="evidence" value="ECO:0007669"/>
    <property type="project" value="TreeGrafter"/>
</dbReference>
<proteinExistence type="predicted"/>
<dbReference type="Pfam" id="PF15007">
    <property type="entry name" value="CEP44"/>
    <property type="match status" value="1"/>
</dbReference>
<dbReference type="GO" id="GO:0030496">
    <property type="term" value="C:midbody"/>
    <property type="evidence" value="ECO:0007669"/>
    <property type="project" value="UniProtKB-SubCell"/>
</dbReference>
<evidence type="ECO:0000256" key="6">
    <source>
        <dbReference type="ARBA" id="ARBA00023054"/>
    </source>
</evidence>
<keyword evidence="13" id="KW-1185">Reference proteome</keyword>
<organism evidence="12 13">
    <name type="scientific">Hymenochirus boettgeri</name>
    <name type="common">Congo dwarf clawed frog</name>
    <dbReference type="NCBI Taxonomy" id="247094"/>
    <lineage>
        <taxon>Eukaryota</taxon>
        <taxon>Metazoa</taxon>
        <taxon>Chordata</taxon>
        <taxon>Craniata</taxon>
        <taxon>Vertebrata</taxon>
        <taxon>Euteleostomi</taxon>
        <taxon>Amphibia</taxon>
        <taxon>Batrachia</taxon>
        <taxon>Anura</taxon>
        <taxon>Pipoidea</taxon>
        <taxon>Pipidae</taxon>
        <taxon>Pipinae</taxon>
        <taxon>Hymenochirus</taxon>
    </lineage>
</organism>
<dbReference type="PANTHER" id="PTHR31477:SF1">
    <property type="entry name" value="CENTROSOMAL PROTEIN OF 44 KDA"/>
    <property type="match status" value="1"/>
</dbReference>
<gene>
    <name evidence="12" type="ORF">GDO86_000444</name>
</gene>
<dbReference type="AlphaFoldDB" id="A0A8T2K8I9"/>
<reference evidence="12" key="1">
    <citation type="thesis" date="2020" institute="ProQuest LLC" country="789 East Eisenhower Parkway, Ann Arbor, MI, USA">
        <title>Comparative Genomics and Chromosome Evolution.</title>
        <authorList>
            <person name="Mudd A.B."/>
        </authorList>
    </citation>
    <scope>NUCLEOTIDE SEQUENCE</scope>
    <source>
        <strain evidence="12">Female2</strain>
        <tissue evidence="12">Blood</tissue>
    </source>
</reference>
<keyword evidence="5" id="KW-0963">Cytoplasm</keyword>
<dbReference type="InterPro" id="IPR029157">
    <property type="entry name" value="CEP44_CC"/>
</dbReference>
<keyword evidence="7" id="KW-0206">Cytoskeleton</keyword>
<evidence type="ECO:0000256" key="4">
    <source>
        <dbReference type="ARBA" id="ARBA00014053"/>
    </source>
</evidence>
<protein>
    <recommendedName>
        <fullName evidence="4">Centrosomal protein of 44 kDa</fullName>
    </recommendedName>
</protein>
<evidence type="ECO:0000259" key="11">
    <source>
        <dbReference type="Pfam" id="PF15007"/>
    </source>
</evidence>
<dbReference type="PANTHER" id="PTHR31477">
    <property type="entry name" value="CENTROSOMAL PROTEIN OF 44 KDA"/>
    <property type="match status" value="1"/>
</dbReference>
<comment type="subcellular location">
    <subcellularLocation>
        <location evidence="1">Cytoplasm</location>
        <location evidence="1">Cytoskeleton</location>
        <location evidence="1">Microtubule organizing center</location>
        <location evidence="1">Centrosome</location>
        <location evidence="1">Centriole</location>
    </subcellularLocation>
    <subcellularLocation>
        <location evidence="3">Cytoplasm</location>
        <location evidence="3">Cytoskeleton</location>
        <location evidence="3">Spindle pole</location>
    </subcellularLocation>
    <subcellularLocation>
        <location evidence="2">Midbody</location>
    </subcellularLocation>
</comment>
<name>A0A8T2K8I9_9PIPI</name>
<dbReference type="InterPro" id="IPR033603">
    <property type="entry name" value="CEP44"/>
</dbReference>
<dbReference type="GO" id="GO:0005814">
    <property type="term" value="C:centriole"/>
    <property type="evidence" value="ECO:0007669"/>
    <property type="project" value="UniProtKB-SubCell"/>
</dbReference>
<evidence type="ECO:0000256" key="7">
    <source>
        <dbReference type="ARBA" id="ARBA00023212"/>
    </source>
</evidence>
<feature type="coiled-coil region" evidence="9">
    <location>
        <begin position="220"/>
        <end position="257"/>
    </location>
</feature>
<evidence type="ECO:0000256" key="9">
    <source>
        <dbReference type="SAM" id="Coils"/>
    </source>
</evidence>
<feature type="region of interest" description="Disordered" evidence="10">
    <location>
        <begin position="308"/>
        <end position="327"/>
    </location>
</feature>